<dbReference type="AlphaFoldDB" id="E6TQC6"/>
<feature type="transmembrane region" description="Helical" evidence="2">
    <location>
        <begin position="204"/>
        <end position="221"/>
    </location>
</feature>
<dbReference type="Pfam" id="PF06570">
    <property type="entry name" value="DUF1129"/>
    <property type="match status" value="1"/>
</dbReference>
<feature type="coiled-coil region" evidence="1">
    <location>
        <begin position="1"/>
        <end position="28"/>
    </location>
</feature>
<dbReference type="STRING" id="649639.Bcell_1031"/>
<dbReference type="PANTHER" id="PTHR41307">
    <property type="entry name" value="MEMBRANE PROTEIN-RELATED"/>
    <property type="match status" value="1"/>
</dbReference>
<organism evidence="3 4">
    <name type="scientific">Evansella cellulosilytica (strain ATCC 21833 / DSM 2522 / FERM P-1141 / JCM 9156 / N-4)</name>
    <name type="common">Bacillus cellulosilyticus</name>
    <dbReference type="NCBI Taxonomy" id="649639"/>
    <lineage>
        <taxon>Bacteria</taxon>
        <taxon>Bacillati</taxon>
        <taxon>Bacillota</taxon>
        <taxon>Bacilli</taxon>
        <taxon>Bacillales</taxon>
        <taxon>Bacillaceae</taxon>
        <taxon>Evansella</taxon>
    </lineage>
</organism>
<accession>E6TQC6</accession>
<dbReference type="Proteomes" id="UP000001401">
    <property type="component" value="Chromosome"/>
</dbReference>
<evidence type="ECO:0000313" key="3">
    <source>
        <dbReference type="EMBL" id="ADU29304.1"/>
    </source>
</evidence>
<feature type="transmembrane region" description="Helical" evidence="2">
    <location>
        <begin position="172"/>
        <end position="192"/>
    </location>
</feature>
<keyword evidence="2" id="KW-0812">Transmembrane</keyword>
<evidence type="ECO:0000256" key="2">
    <source>
        <dbReference type="SAM" id="Phobius"/>
    </source>
</evidence>
<dbReference type="InterPro" id="IPR036259">
    <property type="entry name" value="MFS_trans_sf"/>
</dbReference>
<evidence type="ECO:0000313" key="4">
    <source>
        <dbReference type="Proteomes" id="UP000001401"/>
    </source>
</evidence>
<evidence type="ECO:0000256" key="1">
    <source>
        <dbReference type="SAM" id="Coils"/>
    </source>
</evidence>
<gene>
    <name evidence="3" type="ordered locus">Bcell_1031</name>
</gene>
<keyword evidence="2" id="KW-1133">Transmembrane helix</keyword>
<dbReference type="KEGG" id="bco:Bcell_1031"/>
<dbReference type="SUPFAM" id="SSF103473">
    <property type="entry name" value="MFS general substrate transporter"/>
    <property type="match status" value="1"/>
</dbReference>
<dbReference type="InterPro" id="IPR009214">
    <property type="entry name" value="DUF1129"/>
</dbReference>
<dbReference type="eggNOG" id="COG4858">
    <property type="taxonomic scope" value="Bacteria"/>
</dbReference>
<evidence type="ECO:0008006" key="5">
    <source>
        <dbReference type="Google" id="ProtNLM"/>
    </source>
</evidence>
<dbReference type="PANTHER" id="PTHR41307:SF1">
    <property type="entry name" value="MEMBRANE PROTEIN"/>
    <property type="match status" value="1"/>
</dbReference>
<dbReference type="SUPFAM" id="SSF158560">
    <property type="entry name" value="BH3980-like"/>
    <property type="match status" value="1"/>
</dbReference>
<dbReference type="HOGENOM" id="CLU_085026_2_0_9"/>
<dbReference type="Gene3D" id="1.10.1900.10">
    <property type="entry name" value="c-terminal domain of poly(a) binding protein"/>
    <property type="match status" value="1"/>
</dbReference>
<keyword evidence="4" id="KW-1185">Reference proteome</keyword>
<proteinExistence type="predicted"/>
<keyword evidence="1" id="KW-0175">Coiled coil</keyword>
<protein>
    <recommendedName>
        <fullName evidence="5">DUF1129 family protein</fullName>
    </recommendedName>
</protein>
<sequence>MLKAKTLIEENNHKRKQLNKENKKYYEEMLVYIRLSYDKSEQETEEILTEMLDHLLEAQQGGRSAEDVFGNDPKKYADDIIGELPKMITKDRLLLGAMALLYFGAYSTIFLGLFSVIAHYVFGLDSLYREFYLGSVAIRALLSIPIAFLFMYFILLYLRWASFKNVNKVAEFFLFWLWGVASVGVFMLAIYFTPEIGPTMEVSAFYIILLGMLLLLAGRWTKNKGQ</sequence>
<dbReference type="EMBL" id="CP002394">
    <property type="protein sequence ID" value="ADU29304.1"/>
    <property type="molecule type" value="Genomic_DNA"/>
</dbReference>
<keyword evidence="2" id="KW-0472">Membrane</keyword>
<dbReference type="RefSeq" id="WP_013487645.1">
    <property type="nucleotide sequence ID" value="NC_014829.1"/>
</dbReference>
<feature type="transmembrane region" description="Helical" evidence="2">
    <location>
        <begin position="137"/>
        <end position="160"/>
    </location>
</feature>
<name>E6TQC6_EVAC2</name>
<feature type="transmembrane region" description="Helical" evidence="2">
    <location>
        <begin position="93"/>
        <end position="117"/>
    </location>
</feature>
<reference evidence="3 4" key="1">
    <citation type="submission" date="2010-12" db="EMBL/GenBank/DDBJ databases">
        <title>Complete sequence of Bacillus cellulosilyticus DSM 2522.</title>
        <authorList>
            <consortium name="US DOE Joint Genome Institute"/>
            <person name="Lucas S."/>
            <person name="Copeland A."/>
            <person name="Lapidus A."/>
            <person name="Cheng J.-F."/>
            <person name="Bruce D."/>
            <person name="Goodwin L."/>
            <person name="Pitluck S."/>
            <person name="Chertkov O."/>
            <person name="Detter J.C."/>
            <person name="Han C."/>
            <person name="Tapia R."/>
            <person name="Land M."/>
            <person name="Hauser L."/>
            <person name="Jeffries C."/>
            <person name="Kyrpides N."/>
            <person name="Ivanova N."/>
            <person name="Mikhailova N."/>
            <person name="Brumm P."/>
            <person name="Mead D."/>
            <person name="Woyke T."/>
        </authorList>
    </citation>
    <scope>NUCLEOTIDE SEQUENCE [LARGE SCALE GENOMIC DNA]</scope>
    <source>
        <strain evidence="4">ATCC 21833 / DSM 2522 / FERM P-1141 / JCM 9156 / N-4</strain>
    </source>
</reference>